<organism evidence="2 3">
    <name type="scientific">Actinacidiphila polyblastidii</name>
    <dbReference type="NCBI Taxonomy" id="3110430"/>
    <lineage>
        <taxon>Bacteria</taxon>
        <taxon>Bacillati</taxon>
        <taxon>Actinomycetota</taxon>
        <taxon>Actinomycetes</taxon>
        <taxon>Kitasatosporales</taxon>
        <taxon>Streptomycetaceae</taxon>
        <taxon>Actinacidiphila</taxon>
    </lineage>
</organism>
<gene>
    <name evidence="2" type="ORF">V2S66_18685</name>
</gene>
<proteinExistence type="predicted"/>
<comment type="caution">
    <text evidence="2">The sequence shown here is derived from an EMBL/GenBank/DDBJ whole genome shotgun (WGS) entry which is preliminary data.</text>
</comment>
<protein>
    <submittedName>
        <fullName evidence="2">Uncharacterized protein</fullName>
    </submittedName>
</protein>
<dbReference type="Proteomes" id="UP001344658">
    <property type="component" value="Unassembled WGS sequence"/>
</dbReference>
<dbReference type="EMBL" id="JAZEWV010000014">
    <property type="protein sequence ID" value="MEE4543989.1"/>
    <property type="molecule type" value="Genomic_DNA"/>
</dbReference>
<evidence type="ECO:0000313" key="3">
    <source>
        <dbReference type="Proteomes" id="UP001344658"/>
    </source>
</evidence>
<reference evidence="2 3" key="1">
    <citation type="submission" date="2023-12" db="EMBL/GenBank/DDBJ databases">
        <title>Streptomyces sp. V4-01.</title>
        <authorList>
            <person name="Somphong A."/>
            <person name="Phongsopitanun W."/>
        </authorList>
    </citation>
    <scope>NUCLEOTIDE SEQUENCE [LARGE SCALE GENOMIC DNA]</scope>
    <source>
        <strain evidence="2 3">V4-01</strain>
    </source>
</reference>
<sequence length="91" mass="9835">MNTVGELIELLRAFDPASAVRLAINPDFPFSHGIGGITASDENGQPMVFIAENGHQEHLPVPAAQALGWQPLTQPPARTRRGPLRVVDEDN</sequence>
<feature type="region of interest" description="Disordered" evidence="1">
    <location>
        <begin position="72"/>
        <end position="91"/>
    </location>
</feature>
<evidence type="ECO:0000313" key="2">
    <source>
        <dbReference type="EMBL" id="MEE4543989.1"/>
    </source>
</evidence>
<accession>A0ABU7PDU3</accession>
<keyword evidence="3" id="KW-1185">Reference proteome</keyword>
<dbReference type="RefSeq" id="WP_330796886.1">
    <property type="nucleotide sequence ID" value="NZ_JAZEWV010000014.1"/>
</dbReference>
<evidence type="ECO:0000256" key="1">
    <source>
        <dbReference type="SAM" id="MobiDB-lite"/>
    </source>
</evidence>
<name>A0ABU7PDU3_9ACTN</name>